<name>A0ABS2MPH4_9FIRM</name>
<organism evidence="1 2">
    <name type="scientific">Fusibacter tunisiensis</name>
    <dbReference type="NCBI Taxonomy" id="1008308"/>
    <lineage>
        <taxon>Bacteria</taxon>
        <taxon>Bacillati</taxon>
        <taxon>Bacillota</taxon>
        <taxon>Clostridia</taxon>
        <taxon>Eubacteriales</taxon>
        <taxon>Eubacteriales Family XII. Incertae Sedis</taxon>
        <taxon>Fusibacter</taxon>
    </lineage>
</organism>
<keyword evidence="2" id="KW-1185">Reference proteome</keyword>
<comment type="caution">
    <text evidence="1">The sequence shown here is derived from an EMBL/GenBank/DDBJ whole genome shotgun (WGS) entry which is preliminary data.</text>
</comment>
<sequence>MNSNPEYIDLINSKLEAILEEAVFDERQAAIFVRHYGIQQPRMAPKDIAKALKVPNKKLKIELAKIENRVFNIMKKNDWIDGF</sequence>
<evidence type="ECO:0000313" key="2">
    <source>
        <dbReference type="Proteomes" id="UP000767854"/>
    </source>
</evidence>
<protein>
    <submittedName>
        <fullName evidence="1">Uncharacterized protein</fullName>
    </submittedName>
</protein>
<accession>A0ABS2MPH4</accession>
<proteinExistence type="predicted"/>
<dbReference type="EMBL" id="JAFBDT010000004">
    <property type="protein sequence ID" value="MBM7561212.1"/>
    <property type="molecule type" value="Genomic_DNA"/>
</dbReference>
<gene>
    <name evidence="1" type="ORF">JOC49_000732</name>
</gene>
<evidence type="ECO:0000313" key="1">
    <source>
        <dbReference type="EMBL" id="MBM7561212.1"/>
    </source>
</evidence>
<dbReference type="Proteomes" id="UP000767854">
    <property type="component" value="Unassembled WGS sequence"/>
</dbReference>
<dbReference type="RefSeq" id="WP_204662462.1">
    <property type="nucleotide sequence ID" value="NZ_JAFBDT010000004.1"/>
</dbReference>
<reference evidence="1 2" key="1">
    <citation type="submission" date="2021-01" db="EMBL/GenBank/DDBJ databases">
        <title>Genomic Encyclopedia of Type Strains, Phase IV (KMG-IV): sequencing the most valuable type-strain genomes for metagenomic binning, comparative biology and taxonomic classification.</title>
        <authorList>
            <person name="Goeker M."/>
        </authorList>
    </citation>
    <scope>NUCLEOTIDE SEQUENCE [LARGE SCALE GENOMIC DNA]</scope>
    <source>
        <strain evidence="1 2">DSM 24436</strain>
    </source>
</reference>